<protein>
    <submittedName>
        <fullName evidence="1">Uncharacterized protein</fullName>
    </submittedName>
</protein>
<dbReference type="STRING" id="53326.A0A016TYV1"/>
<organism evidence="1 2">
    <name type="scientific">Ancylostoma ceylanicum</name>
    <dbReference type="NCBI Taxonomy" id="53326"/>
    <lineage>
        <taxon>Eukaryota</taxon>
        <taxon>Metazoa</taxon>
        <taxon>Ecdysozoa</taxon>
        <taxon>Nematoda</taxon>
        <taxon>Chromadorea</taxon>
        <taxon>Rhabditida</taxon>
        <taxon>Rhabditina</taxon>
        <taxon>Rhabditomorpha</taxon>
        <taxon>Strongyloidea</taxon>
        <taxon>Ancylostomatidae</taxon>
        <taxon>Ancylostomatinae</taxon>
        <taxon>Ancylostoma</taxon>
    </lineage>
</organism>
<dbReference type="InterPro" id="IPR011989">
    <property type="entry name" value="ARM-like"/>
</dbReference>
<dbReference type="EMBL" id="JARK01001405">
    <property type="protein sequence ID" value="EYC07792.1"/>
    <property type="molecule type" value="Genomic_DNA"/>
</dbReference>
<name>A0A016TYV1_9BILA</name>
<accession>A0A016TYV1</accession>
<dbReference type="Proteomes" id="UP000024635">
    <property type="component" value="Unassembled WGS sequence"/>
</dbReference>
<evidence type="ECO:0000313" key="1">
    <source>
        <dbReference type="EMBL" id="EYC07792.1"/>
    </source>
</evidence>
<sequence length="568" mass="63867">MVASCVVADQLKELFERCSTIEELPHSFDDTLVDNLIDNIDLSDDRLTDFIKSSFSTANFETAASVVVSLLLRLYAKLCKTLPDNDVDVGDQLVRTEVLLEQNRPARVLSDLFTLYITCYRCRQQCEWENVVFWAVSQLPNEGLSIFVRKLIEDFMCLTEDEGVVQLFLPSVAELFCCTDSTLVMNGTARVLLKFADRLNPDQIGLIIDTVQAGDLLGDSVYQLAARVRPSMGLFDDLSLARWRNETARCQTIMKLIQQPPTRCDVSDLIGAVLLSPCVKLSSFVDVIELLNDAELEEYLTSMCRFLTDRRRAPLSDLQRMISKLSGRLDISALPKVLESCFSRLLESPCLLEELCKSYGSDCLDHPAMADIRDRLAVEITKAVSHSDWEIRDTVVEIAAAVPCFRPMLGPLTPLVRFDPSPYVRAAALRCLILDAKYHLDELPQLCETVVLLDADAEPRLVAIRYLQSTLASNLHHAFRILPKAIEDTDDEVRRIMIDMCSTLLVVEEYAADTAKELQEWTEDAEVGAAVRAVLGEPAVDRPDPVEHILTDMMNALRIHFEDTIDCY</sequence>
<dbReference type="AlphaFoldDB" id="A0A016TYV1"/>
<dbReference type="OrthoDB" id="10057956at2759"/>
<keyword evidence="2" id="KW-1185">Reference proteome</keyword>
<dbReference type="Gene3D" id="1.25.10.10">
    <property type="entry name" value="Leucine-rich Repeat Variant"/>
    <property type="match status" value="1"/>
</dbReference>
<reference evidence="2" key="1">
    <citation type="journal article" date="2015" name="Nat. Genet.">
        <title>The genome and transcriptome of the zoonotic hookworm Ancylostoma ceylanicum identify infection-specific gene families.</title>
        <authorList>
            <person name="Schwarz E.M."/>
            <person name="Hu Y."/>
            <person name="Antoshechkin I."/>
            <person name="Miller M.M."/>
            <person name="Sternberg P.W."/>
            <person name="Aroian R.V."/>
        </authorList>
    </citation>
    <scope>NUCLEOTIDE SEQUENCE</scope>
    <source>
        <strain evidence="2">HY135</strain>
    </source>
</reference>
<dbReference type="InterPro" id="IPR016024">
    <property type="entry name" value="ARM-type_fold"/>
</dbReference>
<comment type="caution">
    <text evidence="1">The sequence shown here is derived from an EMBL/GenBank/DDBJ whole genome shotgun (WGS) entry which is preliminary data.</text>
</comment>
<gene>
    <name evidence="1" type="primary">Acey_s0069.g397</name>
    <name evidence="1" type="synonym">Acey-R05H10.3</name>
    <name evidence="1" type="ORF">Y032_0069g397</name>
</gene>
<evidence type="ECO:0000313" key="2">
    <source>
        <dbReference type="Proteomes" id="UP000024635"/>
    </source>
</evidence>
<proteinExistence type="predicted"/>
<dbReference type="SUPFAM" id="SSF48371">
    <property type="entry name" value="ARM repeat"/>
    <property type="match status" value="1"/>
</dbReference>